<dbReference type="GO" id="GO:0045892">
    <property type="term" value="P:negative regulation of DNA-templated transcription"/>
    <property type="evidence" value="ECO:0007669"/>
    <property type="project" value="TreeGrafter"/>
</dbReference>
<dbReference type="SMART" id="SM00345">
    <property type="entry name" value="HTH_GNTR"/>
    <property type="match status" value="1"/>
</dbReference>
<proteinExistence type="predicted"/>
<dbReference type="Pfam" id="PF00392">
    <property type="entry name" value="GntR"/>
    <property type="match status" value="1"/>
</dbReference>
<dbReference type="SUPFAM" id="SSF46785">
    <property type="entry name" value="Winged helix' DNA-binding domain"/>
    <property type="match status" value="1"/>
</dbReference>
<gene>
    <name evidence="5" type="ORF">E2553_43390</name>
</gene>
<dbReference type="InterPro" id="IPR050679">
    <property type="entry name" value="Bact_HTH_transcr_reg"/>
</dbReference>
<accession>A0A4Y8MGK4</accession>
<evidence type="ECO:0000259" key="4">
    <source>
        <dbReference type="PROSITE" id="PS50949"/>
    </source>
</evidence>
<dbReference type="GO" id="GO:0003677">
    <property type="term" value="F:DNA binding"/>
    <property type="evidence" value="ECO:0007669"/>
    <property type="project" value="UniProtKB-KW"/>
</dbReference>
<dbReference type="InterPro" id="IPR011663">
    <property type="entry name" value="UTRA"/>
</dbReference>
<dbReference type="AlphaFoldDB" id="A0A4Y8MGK4"/>
<dbReference type="InterPro" id="IPR000524">
    <property type="entry name" value="Tscrpt_reg_HTH_GntR"/>
</dbReference>
<dbReference type="Pfam" id="PF07702">
    <property type="entry name" value="UTRA"/>
    <property type="match status" value="1"/>
</dbReference>
<dbReference type="GO" id="GO:0003700">
    <property type="term" value="F:DNA-binding transcription factor activity"/>
    <property type="evidence" value="ECO:0007669"/>
    <property type="project" value="InterPro"/>
</dbReference>
<evidence type="ECO:0000256" key="2">
    <source>
        <dbReference type="ARBA" id="ARBA00023125"/>
    </source>
</evidence>
<dbReference type="PROSITE" id="PS50949">
    <property type="entry name" value="HTH_GNTR"/>
    <property type="match status" value="1"/>
</dbReference>
<dbReference type="Proteomes" id="UP000297385">
    <property type="component" value="Unassembled WGS sequence"/>
</dbReference>
<organism evidence="5 6">
    <name type="scientific">Paraburkholderia dipogonis</name>
    <dbReference type="NCBI Taxonomy" id="1211383"/>
    <lineage>
        <taxon>Bacteria</taxon>
        <taxon>Pseudomonadati</taxon>
        <taxon>Pseudomonadota</taxon>
        <taxon>Betaproteobacteria</taxon>
        <taxon>Burkholderiales</taxon>
        <taxon>Burkholderiaceae</taxon>
        <taxon>Paraburkholderia</taxon>
    </lineage>
</organism>
<protein>
    <submittedName>
        <fullName evidence="5">GntR family transcriptional regulator</fullName>
    </submittedName>
</protein>
<evidence type="ECO:0000256" key="3">
    <source>
        <dbReference type="ARBA" id="ARBA00023163"/>
    </source>
</evidence>
<dbReference type="PANTHER" id="PTHR44846:SF1">
    <property type="entry name" value="MANNOSYL-D-GLYCERATE TRANSPORT_METABOLISM SYSTEM REPRESSOR MNGR-RELATED"/>
    <property type="match status" value="1"/>
</dbReference>
<feature type="domain" description="HTH gntR-type" evidence="4">
    <location>
        <begin position="11"/>
        <end position="79"/>
    </location>
</feature>
<keyword evidence="3" id="KW-0804">Transcription</keyword>
<keyword evidence="2" id="KW-0238">DNA-binding</keyword>
<dbReference type="InterPro" id="IPR036390">
    <property type="entry name" value="WH_DNA-bd_sf"/>
</dbReference>
<evidence type="ECO:0000313" key="6">
    <source>
        <dbReference type="Proteomes" id="UP000297385"/>
    </source>
</evidence>
<dbReference type="InterPro" id="IPR036388">
    <property type="entry name" value="WH-like_DNA-bd_sf"/>
</dbReference>
<dbReference type="Gene3D" id="3.40.1410.10">
    <property type="entry name" value="Chorismate lyase-like"/>
    <property type="match status" value="1"/>
</dbReference>
<dbReference type="EMBL" id="SNVI01000008">
    <property type="protein sequence ID" value="TFE36571.1"/>
    <property type="molecule type" value="Genomic_DNA"/>
</dbReference>
<dbReference type="InterPro" id="IPR028978">
    <property type="entry name" value="Chorismate_lyase_/UTRA_dom_sf"/>
</dbReference>
<name>A0A4Y8MGK4_9BURK</name>
<keyword evidence="1" id="KW-0805">Transcription regulation</keyword>
<evidence type="ECO:0000256" key="1">
    <source>
        <dbReference type="ARBA" id="ARBA00023015"/>
    </source>
</evidence>
<dbReference type="RefSeq" id="WP_121311333.1">
    <property type="nucleotide sequence ID" value="NZ_SNVI01000008.1"/>
</dbReference>
<dbReference type="SUPFAM" id="SSF64288">
    <property type="entry name" value="Chorismate lyase-like"/>
    <property type="match status" value="1"/>
</dbReference>
<evidence type="ECO:0000313" key="5">
    <source>
        <dbReference type="EMBL" id="TFE36571.1"/>
    </source>
</evidence>
<dbReference type="Gene3D" id="1.10.10.10">
    <property type="entry name" value="Winged helix-like DNA-binding domain superfamily/Winged helix DNA-binding domain"/>
    <property type="match status" value="1"/>
</dbReference>
<dbReference type="CDD" id="cd07377">
    <property type="entry name" value="WHTH_GntR"/>
    <property type="match status" value="1"/>
</dbReference>
<dbReference type="PANTHER" id="PTHR44846">
    <property type="entry name" value="MANNOSYL-D-GLYCERATE TRANSPORT/METABOLISM SYSTEM REPRESSOR MNGR-RELATED"/>
    <property type="match status" value="1"/>
</dbReference>
<sequence length="252" mass="27846">MNKSASTPDGSTFHEVVRAEISRRIATGIYKPGDVITSIARLSKEFGVSAITVKRALRDLQSAGLLTSIPGKGTYVKDRFRFICELDACMSALDSARRLGFQPKMELVSLTKERIKDTTLSAFNPPDKVLLCVRKVIYADDVPIMYDSSFLPTDMSDEIVDEFGERFIIDALRRHDVTVKHMSLVIDAAPASPEAQQVFSVPNGYPTLRRLYNLKTDSPTMSVIGVVESPFDQLACSVGFGGWQISKMDQGK</sequence>
<comment type="caution">
    <text evidence="5">The sequence shown here is derived from an EMBL/GenBank/DDBJ whole genome shotgun (WGS) entry which is preliminary data.</text>
</comment>
<reference evidence="5 6" key="1">
    <citation type="submission" date="2019-03" db="EMBL/GenBank/DDBJ databases">
        <title>Complete Genome Sequence of Paraburkholderia dipogonis ICMP 19430T, a Nitrogen-fixing Symbiont of the South African Invasive Legume Dipogon lignosus in New Zealand.</title>
        <authorList>
            <person name="De Meyer S.E."/>
        </authorList>
    </citation>
    <scope>NUCLEOTIDE SEQUENCE [LARGE SCALE GENOMIC DNA]</scope>
    <source>
        <strain evidence="5 6">ICMP 19430</strain>
    </source>
</reference>